<dbReference type="Proteomes" id="UP001143480">
    <property type="component" value="Unassembled WGS sequence"/>
</dbReference>
<dbReference type="GO" id="GO:0005524">
    <property type="term" value="F:ATP binding"/>
    <property type="evidence" value="ECO:0007669"/>
    <property type="project" value="UniProtKB-KW"/>
</dbReference>
<organism evidence="15 16">
    <name type="scientific">Dactylosporangium matsuzakiense</name>
    <dbReference type="NCBI Taxonomy" id="53360"/>
    <lineage>
        <taxon>Bacteria</taxon>
        <taxon>Bacillati</taxon>
        <taxon>Actinomycetota</taxon>
        <taxon>Actinomycetes</taxon>
        <taxon>Micromonosporales</taxon>
        <taxon>Micromonosporaceae</taxon>
        <taxon>Dactylosporangium</taxon>
    </lineage>
</organism>
<keyword evidence="9" id="KW-0067">ATP-binding</keyword>
<keyword evidence="6" id="KW-0479">Metal-binding</keyword>
<dbReference type="PRINTS" id="PR01243">
    <property type="entry name" value="NUCDPKINASE"/>
</dbReference>
<dbReference type="GO" id="GO:0006241">
    <property type="term" value="P:CTP biosynthetic process"/>
    <property type="evidence" value="ECO:0007669"/>
    <property type="project" value="InterPro"/>
</dbReference>
<evidence type="ECO:0000256" key="10">
    <source>
        <dbReference type="ARBA" id="ARBA00022842"/>
    </source>
</evidence>
<dbReference type="FunFam" id="3.30.70.141:FF:000003">
    <property type="entry name" value="Nucleoside diphosphate kinase"/>
    <property type="match status" value="1"/>
</dbReference>
<keyword evidence="5" id="KW-0808">Transferase</keyword>
<evidence type="ECO:0000256" key="7">
    <source>
        <dbReference type="ARBA" id="ARBA00022741"/>
    </source>
</evidence>
<feature type="domain" description="Nucleoside diphosphate kinase-like" evidence="14">
    <location>
        <begin position="4"/>
        <end position="154"/>
    </location>
</feature>
<dbReference type="PANTHER" id="PTHR11349">
    <property type="entry name" value="NUCLEOSIDE DIPHOSPHATE KINASE"/>
    <property type="match status" value="1"/>
</dbReference>
<comment type="caution">
    <text evidence="12">Lacks conserved residue(s) required for the propagation of feature annotation.</text>
</comment>
<keyword evidence="7" id="KW-0547">Nucleotide-binding</keyword>
<evidence type="ECO:0000256" key="13">
    <source>
        <dbReference type="RuleBase" id="RU004011"/>
    </source>
</evidence>
<dbReference type="Pfam" id="PF00334">
    <property type="entry name" value="NDK"/>
    <property type="match status" value="1"/>
</dbReference>
<dbReference type="CDD" id="cd04413">
    <property type="entry name" value="NDPk_I"/>
    <property type="match status" value="1"/>
</dbReference>
<evidence type="ECO:0000313" key="15">
    <source>
        <dbReference type="EMBL" id="GLK99466.1"/>
    </source>
</evidence>
<dbReference type="EMBL" id="BSFP01000004">
    <property type="protein sequence ID" value="GLK99466.1"/>
    <property type="molecule type" value="Genomic_DNA"/>
</dbReference>
<dbReference type="InterPro" id="IPR034907">
    <property type="entry name" value="NDK-like_dom"/>
</dbReference>
<evidence type="ECO:0000256" key="6">
    <source>
        <dbReference type="ARBA" id="ARBA00022723"/>
    </source>
</evidence>
<dbReference type="GO" id="GO:0006228">
    <property type="term" value="P:UTP biosynthetic process"/>
    <property type="evidence" value="ECO:0007669"/>
    <property type="project" value="InterPro"/>
</dbReference>
<reference evidence="15" key="1">
    <citation type="journal article" date="2014" name="Int. J. Syst. Evol. Microbiol.">
        <title>Complete genome sequence of Corynebacterium casei LMG S-19264T (=DSM 44701T), isolated from a smear-ripened cheese.</title>
        <authorList>
            <consortium name="US DOE Joint Genome Institute (JGI-PGF)"/>
            <person name="Walter F."/>
            <person name="Albersmeier A."/>
            <person name="Kalinowski J."/>
            <person name="Ruckert C."/>
        </authorList>
    </citation>
    <scope>NUCLEOTIDE SEQUENCE</scope>
    <source>
        <strain evidence="15">VKM Ac-1321</strain>
    </source>
</reference>
<comment type="cofactor">
    <cofactor evidence="1">
        <name>Mg(2+)</name>
        <dbReference type="ChEBI" id="CHEBI:18420"/>
    </cofactor>
</comment>
<dbReference type="SUPFAM" id="SSF54919">
    <property type="entry name" value="Nucleoside diphosphate kinase, NDK"/>
    <property type="match status" value="1"/>
</dbReference>
<evidence type="ECO:0000256" key="2">
    <source>
        <dbReference type="ARBA" id="ARBA00008142"/>
    </source>
</evidence>
<evidence type="ECO:0000259" key="14">
    <source>
        <dbReference type="SMART" id="SM00562"/>
    </source>
</evidence>
<sequence length="164" mass="18059">MAALERTLVLLKPDAVARGLAGRIIQRFEDAGLKIVGTKMVQMDADLAKKHYFDLEERFGPSVFNVTATFMQSGPVIALVLEGVEAVTTVRRLVGVTFPNQANPGTIRGDFAHTSKAYTEANHTVAANLIHASGNPEEAKYEVELWFPEAELFTYQTVGEKFLF</sequence>
<dbReference type="InterPro" id="IPR001564">
    <property type="entry name" value="Nucleoside_diP_kinase"/>
</dbReference>
<gene>
    <name evidence="15" type="primary">ndk</name>
    <name evidence="15" type="ORF">GCM10017581_012070</name>
</gene>
<keyword evidence="16" id="KW-1185">Reference proteome</keyword>
<dbReference type="GO" id="GO:0006183">
    <property type="term" value="P:GTP biosynthetic process"/>
    <property type="evidence" value="ECO:0007669"/>
    <property type="project" value="InterPro"/>
</dbReference>
<evidence type="ECO:0000256" key="9">
    <source>
        <dbReference type="ARBA" id="ARBA00022840"/>
    </source>
</evidence>
<evidence type="ECO:0000256" key="11">
    <source>
        <dbReference type="ARBA" id="ARBA00023080"/>
    </source>
</evidence>
<dbReference type="EC" id="2.7.4.6" evidence="3"/>
<keyword evidence="10" id="KW-0460">Magnesium</keyword>
<accession>A0A9W6KEK7</accession>
<dbReference type="RefSeq" id="WP_223099160.1">
    <property type="nucleotide sequence ID" value="NZ_BAAAXA010000001.1"/>
</dbReference>
<evidence type="ECO:0000256" key="4">
    <source>
        <dbReference type="ARBA" id="ARBA00017632"/>
    </source>
</evidence>
<evidence type="ECO:0000256" key="12">
    <source>
        <dbReference type="PROSITE-ProRule" id="PRU00706"/>
    </source>
</evidence>
<protein>
    <recommendedName>
        <fullName evidence="4">Nucleoside diphosphate kinase</fullName>
        <ecNumber evidence="3">2.7.4.6</ecNumber>
    </recommendedName>
</protein>
<name>A0A9W6KEK7_9ACTN</name>
<comment type="caution">
    <text evidence="15">The sequence shown here is derived from an EMBL/GenBank/DDBJ whole genome shotgun (WGS) entry which is preliminary data.</text>
</comment>
<dbReference type="InterPro" id="IPR036850">
    <property type="entry name" value="NDK-like_dom_sf"/>
</dbReference>
<evidence type="ECO:0000313" key="16">
    <source>
        <dbReference type="Proteomes" id="UP001143480"/>
    </source>
</evidence>
<reference evidence="15" key="2">
    <citation type="submission" date="2023-01" db="EMBL/GenBank/DDBJ databases">
        <authorList>
            <person name="Sun Q."/>
            <person name="Evtushenko L."/>
        </authorList>
    </citation>
    <scope>NUCLEOTIDE SEQUENCE</scope>
    <source>
        <strain evidence="15">VKM Ac-1321</strain>
    </source>
</reference>
<evidence type="ECO:0000256" key="1">
    <source>
        <dbReference type="ARBA" id="ARBA00001946"/>
    </source>
</evidence>
<keyword evidence="8 15" id="KW-0418">Kinase</keyword>
<dbReference type="PROSITE" id="PS51374">
    <property type="entry name" value="NDPK_LIKE"/>
    <property type="match status" value="1"/>
</dbReference>
<proteinExistence type="inferred from homology"/>
<dbReference type="GO" id="GO:0004550">
    <property type="term" value="F:nucleoside diphosphate kinase activity"/>
    <property type="evidence" value="ECO:0007669"/>
    <property type="project" value="UniProtKB-EC"/>
</dbReference>
<dbReference type="AlphaFoldDB" id="A0A9W6KEK7"/>
<dbReference type="GO" id="GO:0046872">
    <property type="term" value="F:metal ion binding"/>
    <property type="evidence" value="ECO:0007669"/>
    <property type="project" value="UniProtKB-KW"/>
</dbReference>
<evidence type="ECO:0000256" key="5">
    <source>
        <dbReference type="ARBA" id="ARBA00022679"/>
    </source>
</evidence>
<keyword evidence="11" id="KW-0546">Nucleotide metabolism</keyword>
<dbReference type="SMART" id="SM00562">
    <property type="entry name" value="NDK"/>
    <property type="match status" value="1"/>
</dbReference>
<dbReference type="Gene3D" id="3.30.70.141">
    <property type="entry name" value="Nucleoside diphosphate kinase-like domain"/>
    <property type="match status" value="1"/>
</dbReference>
<evidence type="ECO:0000256" key="8">
    <source>
        <dbReference type="ARBA" id="ARBA00022777"/>
    </source>
</evidence>
<comment type="similarity">
    <text evidence="2 12 13">Belongs to the NDK family.</text>
</comment>
<evidence type="ECO:0000256" key="3">
    <source>
        <dbReference type="ARBA" id="ARBA00012966"/>
    </source>
</evidence>